<keyword evidence="1" id="KW-1133">Transmembrane helix</keyword>
<evidence type="ECO:0000313" key="2">
    <source>
        <dbReference type="EMBL" id="QHB99112.1"/>
    </source>
</evidence>
<dbReference type="Proteomes" id="UP000463857">
    <property type="component" value="Chromosome"/>
</dbReference>
<feature type="transmembrane region" description="Helical" evidence="1">
    <location>
        <begin position="81"/>
        <end position="99"/>
    </location>
</feature>
<evidence type="ECO:0000313" key="3">
    <source>
        <dbReference type="Proteomes" id="UP000463857"/>
    </source>
</evidence>
<dbReference type="EMBL" id="CP047156">
    <property type="protein sequence ID" value="QHB99112.1"/>
    <property type="molecule type" value="Genomic_DNA"/>
</dbReference>
<dbReference type="KEGG" id="eke:EK0264_01610"/>
<organism evidence="2 3">
    <name type="scientific">Epidermidibacterium keratini</name>
    <dbReference type="NCBI Taxonomy" id="1891644"/>
    <lineage>
        <taxon>Bacteria</taxon>
        <taxon>Bacillati</taxon>
        <taxon>Actinomycetota</taxon>
        <taxon>Actinomycetes</taxon>
        <taxon>Sporichthyales</taxon>
        <taxon>Sporichthyaceae</taxon>
        <taxon>Epidermidibacterium</taxon>
    </lineage>
</organism>
<feature type="transmembrane region" description="Helical" evidence="1">
    <location>
        <begin position="15"/>
        <end position="38"/>
    </location>
</feature>
<protein>
    <submittedName>
        <fullName evidence="2">Uncharacterized protein</fullName>
    </submittedName>
</protein>
<keyword evidence="1" id="KW-0812">Transmembrane</keyword>
<reference evidence="2 3" key="1">
    <citation type="journal article" date="2018" name="Int. J. Syst. Evol. Microbiol.">
        <title>Epidermidibacterium keratini gen. nov., sp. nov., a member of the family Sporichthyaceae, isolated from keratin epidermis.</title>
        <authorList>
            <person name="Lee D.G."/>
            <person name="Trujillo M.E."/>
            <person name="Kang S."/>
            <person name="Nam J.J."/>
            <person name="Kim Y.J."/>
        </authorList>
    </citation>
    <scope>NUCLEOTIDE SEQUENCE [LARGE SCALE GENOMIC DNA]</scope>
    <source>
        <strain evidence="2 3">EPI-7</strain>
    </source>
</reference>
<accession>A0A7L4YJP0</accession>
<gene>
    <name evidence="2" type="ORF">EK0264_01610</name>
</gene>
<dbReference type="RefSeq" id="WP_159542268.1">
    <property type="nucleotide sequence ID" value="NZ_CP047156.1"/>
</dbReference>
<sequence length="142" mass="15030">MGTCAFPPPKRPDSALWVAGAGFIVAAVSALVGILTLLASVVLEIPGLGLFPWIFAPLCFFASYATGVGSLRIIDGQGGLALLRVGCIAALAAIWLEAARSAYADPEDGQILRWTALLPSVFLLLVLLQSRNRKLVRWLAGR</sequence>
<evidence type="ECO:0000256" key="1">
    <source>
        <dbReference type="SAM" id="Phobius"/>
    </source>
</evidence>
<proteinExistence type="predicted"/>
<feature type="transmembrane region" description="Helical" evidence="1">
    <location>
        <begin position="111"/>
        <end position="128"/>
    </location>
</feature>
<keyword evidence="3" id="KW-1185">Reference proteome</keyword>
<feature type="transmembrane region" description="Helical" evidence="1">
    <location>
        <begin position="50"/>
        <end position="74"/>
    </location>
</feature>
<keyword evidence="1" id="KW-0472">Membrane</keyword>
<dbReference type="InParanoid" id="A0A7L4YJP0"/>
<dbReference type="AlphaFoldDB" id="A0A7L4YJP0"/>
<name>A0A7L4YJP0_9ACTN</name>